<evidence type="ECO:0000256" key="1">
    <source>
        <dbReference type="ARBA" id="ARBA00022448"/>
    </source>
</evidence>
<dbReference type="AlphaFoldDB" id="A0A7W9C5R4"/>
<dbReference type="RefSeq" id="WP_183215828.1">
    <property type="nucleotide sequence ID" value="NZ_CAJFZW010000004.1"/>
</dbReference>
<sequence length="167" mass="18036">MRHLTLAAVPLVLTLTACGPNGDQGGAPQSKAPPALTETERADLLAALPAPYNTGDLDNGRRVFARCRACHTIGRDGPDMAGPNLYGVFGRKAGERPRYNYSNTLRTADFVWDAQALDRWLQNPRGFLPGNKMTFAGLPDAKDRRDVIAFLKVETGYRPAASTPPAS</sequence>
<reference evidence="8 9" key="1">
    <citation type="submission" date="2020-08" db="EMBL/GenBank/DDBJ databases">
        <title>Genomic Encyclopedia of Type Strains, Phase IV (KMG-IV): sequencing the most valuable type-strain genomes for metagenomic binning, comparative biology and taxonomic classification.</title>
        <authorList>
            <person name="Goeker M."/>
        </authorList>
    </citation>
    <scope>NUCLEOTIDE SEQUENCE [LARGE SCALE GENOMIC DNA]</scope>
    <source>
        <strain evidence="8 9">DSM 4731</strain>
    </source>
</reference>
<dbReference type="PROSITE" id="PS51007">
    <property type="entry name" value="CYTC"/>
    <property type="match status" value="1"/>
</dbReference>
<evidence type="ECO:0000256" key="5">
    <source>
        <dbReference type="ARBA" id="ARBA00023004"/>
    </source>
</evidence>
<keyword evidence="5 6" id="KW-0408">Iron</keyword>
<dbReference type="InterPro" id="IPR036909">
    <property type="entry name" value="Cyt_c-like_dom_sf"/>
</dbReference>
<evidence type="ECO:0000256" key="2">
    <source>
        <dbReference type="ARBA" id="ARBA00022617"/>
    </source>
</evidence>
<keyword evidence="2 6" id="KW-0349">Heme</keyword>
<organism evidence="8 9">
    <name type="scientific">Brevundimonas aurantiaca</name>
    <dbReference type="NCBI Taxonomy" id="74316"/>
    <lineage>
        <taxon>Bacteria</taxon>
        <taxon>Pseudomonadati</taxon>
        <taxon>Pseudomonadota</taxon>
        <taxon>Alphaproteobacteria</taxon>
        <taxon>Caulobacterales</taxon>
        <taxon>Caulobacteraceae</taxon>
        <taxon>Brevundimonas</taxon>
    </lineage>
</organism>
<dbReference type="GO" id="GO:0046872">
    <property type="term" value="F:metal ion binding"/>
    <property type="evidence" value="ECO:0007669"/>
    <property type="project" value="UniProtKB-KW"/>
</dbReference>
<keyword evidence="9" id="KW-1185">Reference proteome</keyword>
<keyword evidence="3 6" id="KW-0479">Metal-binding</keyword>
<dbReference type="InterPro" id="IPR002327">
    <property type="entry name" value="Cyt_c_1A/1B"/>
</dbReference>
<evidence type="ECO:0000256" key="6">
    <source>
        <dbReference type="PROSITE-ProRule" id="PRU00433"/>
    </source>
</evidence>
<dbReference type="InterPro" id="IPR009056">
    <property type="entry name" value="Cyt_c-like_dom"/>
</dbReference>
<dbReference type="EMBL" id="JACHOQ010000002">
    <property type="protein sequence ID" value="MBB5739568.1"/>
    <property type="molecule type" value="Genomic_DNA"/>
</dbReference>
<gene>
    <name evidence="8" type="ORF">GGQ93_001270</name>
</gene>
<evidence type="ECO:0000313" key="9">
    <source>
        <dbReference type="Proteomes" id="UP000527324"/>
    </source>
</evidence>
<dbReference type="Proteomes" id="UP000527324">
    <property type="component" value="Unassembled WGS sequence"/>
</dbReference>
<dbReference type="PROSITE" id="PS51257">
    <property type="entry name" value="PROKAR_LIPOPROTEIN"/>
    <property type="match status" value="1"/>
</dbReference>
<feature type="domain" description="Cytochrome c" evidence="7">
    <location>
        <begin position="55"/>
        <end position="155"/>
    </location>
</feature>
<evidence type="ECO:0000256" key="3">
    <source>
        <dbReference type="ARBA" id="ARBA00022723"/>
    </source>
</evidence>
<dbReference type="PANTHER" id="PTHR11961">
    <property type="entry name" value="CYTOCHROME C"/>
    <property type="match status" value="1"/>
</dbReference>
<dbReference type="PRINTS" id="PR00604">
    <property type="entry name" value="CYTCHRMECIAB"/>
</dbReference>
<keyword evidence="1" id="KW-0813">Transport</keyword>
<name>A0A7W9C5R4_9CAUL</name>
<dbReference type="Gene3D" id="1.10.760.10">
    <property type="entry name" value="Cytochrome c-like domain"/>
    <property type="match status" value="1"/>
</dbReference>
<accession>A0A7W9C5R4</accession>
<evidence type="ECO:0000256" key="4">
    <source>
        <dbReference type="ARBA" id="ARBA00022982"/>
    </source>
</evidence>
<keyword evidence="4" id="KW-0249">Electron transport</keyword>
<dbReference type="Pfam" id="PF00034">
    <property type="entry name" value="Cytochrom_C"/>
    <property type="match status" value="1"/>
</dbReference>
<dbReference type="SUPFAM" id="SSF46626">
    <property type="entry name" value="Cytochrome c"/>
    <property type="match status" value="1"/>
</dbReference>
<protein>
    <submittedName>
        <fullName evidence="8">Cytochrome c</fullName>
    </submittedName>
</protein>
<evidence type="ECO:0000259" key="7">
    <source>
        <dbReference type="PROSITE" id="PS51007"/>
    </source>
</evidence>
<dbReference type="GO" id="GO:0009055">
    <property type="term" value="F:electron transfer activity"/>
    <property type="evidence" value="ECO:0007669"/>
    <property type="project" value="InterPro"/>
</dbReference>
<proteinExistence type="predicted"/>
<evidence type="ECO:0000313" key="8">
    <source>
        <dbReference type="EMBL" id="MBB5739568.1"/>
    </source>
</evidence>
<dbReference type="GO" id="GO:0020037">
    <property type="term" value="F:heme binding"/>
    <property type="evidence" value="ECO:0007669"/>
    <property type="project" value="InterPro"/>
</dbReference>
<comment type="caution">
    <text evidence="8">The sequence shown here is derived from an EMBL/GenBank/DDBJ whole genome shotgun (WGS) entry which is preliminary data.</text>
</comment>